<keyword evidence="2 7" id="KW-0812">Transmembrane</keyword>
<feature type="transmembrane region" description="Helical" evidence="7">
    <location>
        <begin position="15"/>
        <end position="34"/>
    </location>
</feature>
<dbReference type="Pfam" id="PF00005">
    <property type="entry name" value="ABC_tran"/>
    <property type="match status" value="1"/>
</dbReference>
<protein>
    <submittedName>
        <fullName evidence="10">ATP-binding cassette subfamily C protein CydC</fullName>
    </submittedName>
</protein>
<gene>
    <name evidence="10" type="ORF">J2792_001978</name>
</gene>
<evidence type="ECO:0000256" key="3">
    <source>
        <dbReference type="ARBA" id="ARBA00022741"/>
    </source>
</evidence>
<accession>A0ABU1MLA5</accession>
<dbReference type="PROSITE" id="PS50929">
    <property type="entry name" value="ABC_TM1F"/>
    <property type="match status" value="1"/>
</dbReference>
<dbReference type="PROSITE" id="PS00211">
    <property type="entry name" value="ABC_TRANSPORTER_1"/>
    <property type="match status" value="1"/>
</dbReference>
<name>A0ABU1MLA5_9SPHN</name>
<proteinExistence type="predicted"/>
<dbReference type="PROSITE" id="PS50893">
    <property type="entry name" value="ABC_TRANSPORTER_2"/>
    <property type="match status" value="1"/>
</dbReference>
<dbReference type="InterPro" id="IPR003593">
    <property type="entry name" value="AAA+_ATPase"/>
</dbReference>
<dbReference type="InterPro" id="IPR039421">
    <property type="entry name" value="Type_1_exporter"/>
</dbReference>
<dbReference type="InterPro" id="IPR017871">
    <property type="entry name" value="ABC_transporter-like_CS"/>
</dbReference>
<dbReference type="SUPFAM" id="SSF52540">
    <property type="entry name" value="P-loop containing nucleoside triphosphate hydrolases"/>
    <property type="match status" value="1"/>
</dbReference>
<dbReference type="InterPro" id="IPR011527">
    <property type="entry name" value="ABC1_TM_dom"/>
</dbReference>
<evidence type="ECO:0000313" key="11">
    <source>
        <dbReference type="Proteomes" id="UP001184150"/>
    </source>
</evidence>
<dbReference type="Proteomes" id="UP001184150">
    <property type="component" value="Unassembled WGS sequence"/>
</dbReference>
<dbReference type="InterPro" id="IPR027417">
    <property type="entry name" value="P-loop_NTPase"/>
</dbReference>
<dbReference type="RefSeq" id="WP_309805065.1">
    <property type="nucleotide sequence ID" value="NZ_JAVDRD010000004.1"/>
</dbReference>
<organism evidence="10 11">
    <name type="scientific">Novosphingobium capsulatum</name>
    <dbReference type="NCBI Taxonomy" id="13688"/>
    <lineage>
        <taxon>Bacteria</taxon>
        <taxon>Pseudomonadati</taxon>
        <taxon>Pseudomonadota</taxon>
        <taxon>Alphaproteobacteria</taxon>
        <taxon>Sphingomonadales</taxon>
        <taxon>Sphingomonadaceae</taxon>
        <taxon>Novosphingobium</taxon>
    </lineage>
</organism>
<dbReference type="SUPFAM" id="SSF90123">
    <property type="entry name" value="ABC transporter transmembrane region"/>
    <property type="match status" value="1"/>
</dbReference>
<feature type="domain" description="ABC transporter" evidence="8">
    <location>
        <begin position="305"/>
        <end position="520"/>
    </location>
</feature>
<dbReference type="InterPro" id="IPR003439">
    <property type="entry name" value="ABC_transporter-like_ATP-bd"/>
</dbReference>
<keyword evidence="6 7" id="KW-0472">Membrane</keyword>
<feature type="transmembrane region" description="Helical" evidence="7">
    <location>
        <begin position="245"/>
        <end position="265"/>
    </location>
</feature>
<feature type="transmembrane region" description="Helical" evidence="7">
    <location>
        <begin position="40"/>
        <end position="62"/>
    </location>
</feature>
<dbReference type="Gene3D" id="3.40.50.300">
    <property type="entry name" value="P-loop containing nucleotide triphosphate hydrolases"/>
    <property type="match status" value="1"/>
</dbReference>
<dbReference type="GO" id="GO:0005524">
    <property type="term" value="F:ATP binding"/>
    <property type="evidence" value="ECO:0007669"/>
    <property type="project" value="UniProtKB-KW"/>
</dbReference>
<dbReference type="PANTHER" id="PTHR43394:SF1">
    <property type="entry name" value="ATP-BINDING CASSETTE SUB-FAMILY B MEMBER 10, MITOCHONDRIAL"/>
    <property type="match status" value="1"/>
</dbReference>
<dbReference type="Gene3D" id="1.20.1560.10">
    <property type="entry name" value="ABC transporter type 1, transmembrane domain"/>
    <property type="match status" value="1"/>
</dbReference>
<evidence type="ECO:0000256" key="7">
    <source>
        <dbReference type="SAM" id="Phobius"/>
    </source>
</evidence>
<feature type="transmembrane region" description="Helical" evidence="7">
    <location>
        <begin position="145"/>
        <end position="173"/>
    </location>
</feature>
<comment type="caution">
    <text evidence="10">The sequence shown here is derived from an EMBL/GenBank/DDBJ whole genome shotgun (WGS) entry which is preliminary data.</text>
</comment>
<dbReference type="SMART" id="SM00382">
    <property type="entry name" value="AAA"/>
    <property type="match status" value="1"/>
</dbReference>
<evidence type="ECO:0000313" key="10">
    <source>
        <dbReference type="EMBL" id="MDR6511106.1"/>
    </source>
</evidence>
<comment type="subcellular location">
    <subcellularLocation>
        <location evidence="1">Cell membrane</location>
        <topology evidence="1">Multi-pass membrane protein</topology>
    </subcellularLocation>
</comment>
<evidence type="ECO:0000259" key="9">
    <source>
        <dbReference type="PROSITE" id="PS50929"/>
    </source>
</evidence>
<sequence>MIALLQAPLARQRGVLRAAMACAIVAALAGVGLLATAGWFLAGAALAGLGGPLAVTAFNYLLPSAGIRAAAIGRTASRYGERMLGHRAALFALADVRAGLFARVAQAALSGREAGRSGEMAARFGRDVDLLEDAAIRRVSRVGAWAAAIVALACALALGVAALIVLAAGLAAMRVAGPAMATRLLPARQAERARAHAALAADYAEMAAPAIDIAVYGLAPALAEALHERATAQCRAHHAVAQAEAWLAAVQALIAAVTLAAIVLVAQGTAPLLALALLAAMAALEPWSAVAAHDANAPDTRLAQERLEQAGATLATAQPAPVLAARPALTIAGTTLAPGARVLIAGPSGAGKTRLVETLAGLRDDAPQALAIDGHDPRALGLAAVRPAITLMPQAAPLIAGTVADNLALARPGIDRAVMQAALHVACADDVVAALPHGLDQWLGGDGARLSGGQRRRIALARALLSGRPWLVLDEPSEGLDLATEARLHQRLAAWLDQTGTGLLLVSHRPAMASLAQQAIALG</sequence>
<keyword evidence="4 10" id="KW-0067">ATP-binding</keyword>
<reference evidence="10 11" key="1">
    <citation type="submission" date="2023-07" db="EMBL/GenBank/DDBJ databases">
        <title>Sorghum-associated microbial communities from plants grown in Nebraska, USA.</title>
        <authorList>
            <person name="Schachtman D."/>
        </authorList>
    </citation>
    <scope>NUCLEOTIDE SEQUENCE [LARGE SCALE GENOMIC DNA]</scope>
    <source>
        <strain evidence="10 11">DS1027</strain>
    </source>
</reference>
<feature type="domain" description="ABC transmembrane type-1" evidence="9">
    <location>
        <begin position="18"/>
        <end position="266"/>
    </location>
</feature>
<dbReference type="PANTHER" id="PTHR43394">
    <property type="entry name" value="ATP-DEPENDENT PERMEASE MDL1, MITOCHONDRIAL"/>
    <property type="match status" value="1"/>
</dbReference>
<evidence type="ECO:0000256" key="4">
    <source>
        <dbReference type="ARBA" id="ARBA00022840"/>
    </source>
</evidence>
<evidence type="ECO:0000256" key="6">
    <source>
        <dbReference type="ARBA" id="ARBA00023136"/>
    </source>
</evidence>
<keyword evidence="11" id="KW-1185">Reference proteome</keyword>
<dbReference type="InterPro" id="IPR036640">
    <property type="entry name" value="ABC1_TM_sf"/>
</dbReference>
<keyword evidence="5 7" id="KW-1133">Transmembrane helix</keyword>
<keyword evidence="3" id="KW-0547">Nucleotide-binding</keyword>
<dbReference type="EMBL" id="JAVDRD010000004">
    <property type="protein sequence ID" value="MDR6511106.1"/>
    <property type="molecule type" value="Genomic_DNA"/>
</dbReference>
<evidence type="ECO:0000256" key="5">
    <source>
        <dbReference type="ARBA" id="ARBA00022989"/>
    </source>
</evidence>
<evidence type="ECO:0000256" key="1">
    <source>
        <dbReference type="ARBA" id="ARBA00004651"/>
    </source>
</evidence>
<evidence type="ECO:0000259" key="8">
    <source>
        <dbReference type="PROSITE" id="PS50893"/>
    </source>
</evidence>
<evidence type="ECO:0000256" key="2">
    <source>
        <dbReference type="ARBA" id="ARBA00022692"/>
    </source>
</evidence>